<dbReference type="STRING" id="203124.Tery_4226"/>
<dbReference type="EMBL" id="CP000393">
    <property type="protein sequence ID" value="ABG53227.1"/>
    <property type="molecule type" value="Genomic_DNA"/>
</dbReference>
<evidence type="ECO:0000259" key="1">
    <source>
        <dbReference type="Pfam" id="PF13358"/>
    </source>
</evidence>
<dbReference type="NCBIfam" id="NF033545">
    <property type="entry name" value="transpos_IS630"/>
    <property type="match status" value="1"/>
</dbReference>
<dbReference type="eggNOG" id="COG3335">
    <property type="taxonomic scope" value="Bacteria"/>
</dbReference>
<dbReference type="InterPro" id="IPR036397">
    <property type="entry name" value="RNaseH_sf"/>
</dbReference>
<feature type="domain" description="Tc1-like transposase DDE" evidence="1">
    <location>
        <begin position="195"/>
        <end position="330"/>
    </location>
</feature>
<dbReference type="Pfam" id="PF13592">
    <property type="entry name" value="HTH_33"/>
    <property type="match status" value="1"/>
</dbReference>
<dbReference type="GO" id="GO:0003676">
    <property type="term" value="F:nucleic acid binding"/>
    <property type="evidence" value="ECO:0007669"/>
    <property type="project" value="InterPro"/>
</dbReference>
<proteinExistence type="predicted"/>
<dbReference type="InterPro" id="IPR047655">
    <property type="entry name" value="Transpos_IS630-like"/>
</dbReference>
<dbReference type="InterPro" id="IPR009057">
    <property type="entry name" value="Homeodomain-like_sf"/>
</dbReference>
<dbReference type="eggNOG" id="COG3415">
    <property type="taxonomic scope" value="Bacteria"/>
</dbReference>
<evidence type="ECO:0000313" key="3">
    <source>
        <dbReference type="EMBL" id="ABG53227.1"/>
    </source>
</evidence>
<dbReference type="KEGG" id="ter:Tery_4226"/>
<protein>
    <submittedName>
        <fullName evidence="3">Transposase</fullName>
    </submittedName>
</protein>
<reference evidence="3" key="1">
    <citation type="submission" date="2006-06" db="EMBL/GenBank/DDBJ databases">
        <title>Complete sequence of Trichodesmium erythraeum IMS101.</title>
        <authorList>
            <consortium name="US DOE Joint Genome Institute"/>
            <person name="Copeland A."/>
            <person name="Lucas S."/>
            <person name="Lapidus A."/>
            <person name="Barry K."/>
            <person name="Detter J.C."/>
            <person name="Glavina del Rio T."/>
            <person name="Hammon N."/>
            <person name="Israni S."/>
            <person name="Dalin E."/>
            <person name="Tice H."/>
            <person name="Pitluck S."/>
            <person name="Kiss H."/>
            <person name="Munk A.C."/>
            <person name="Brettin T."/>
            <person name="Bruce D."/>
            <person name="Han C."/>
            <person name="Tapia R."/>
            <person name="Gilna P."/>
            <person name="Schmutz J."/>
            <person name="Larimer F."/>
            <person name="Land M."/>
            <person name="Hauser L."/>
            <person name="Kyrpides N."/>
            <person name="Kim E."/>
            <person name="Richardson P."/>
        </authorList>
    </citation>
    <scope>NUCLEOTIDE SEQUENCE [LARGE SCALE GENOMIC DNA]</scope>
    <source>
        <strain evidence="3">IMS101</strain>
    </source>
</reference>
<organism evidence="3">
    <name type="scientific">Trichodesmium erythraeum (strain IMS101)</name>
    <dbReference type="NCBI Taxonomy" id="203124"/>
    <lineage>
        <taxon>Bacteria</taxon>
        <taxon>Bacillati</taxon>
        <taxon>Cyanobacteriota</taxon>
        <taxon>Cyanophyceae</taxon>
        <taxon>Oscillatoriophycideae</taxon>
        <taxon>Oscillatoriales</taxon>
        <taxon>Microcoleaceae</taxon>
        <taxon>Trichodesmium</taxon>
    </lineage>
</organism>
<dbReference type="InterPro" id="IPR038717">
    <property type="entry name" value="Tc1-like_DDE_dom"/>
</dbReference>
<accession>Q10WZ7</accession>
<name>Q10WZ7_TRIEI</name>
<dbReference type="AlphaFoldDB" id="Q10WZ7"/>
<dbReference type="HOGENOM" id="CLU_873871_0_0_3"/>
<dbReference type="SUPFAM" id="SSF46689">
    <property type="entry name" value="Homeodomain-like"/>
    <property type="match status" value="1"/>
</dbReference>
<dbReference type="Pfam" id="PF13358">
    <property type="entry name" value="DDE_3"/>
    <property type="match status" value="1"/>
</dbReference>
<sequence>MLFRLYSNPILVATDIIVRITDLRKRQKMNIIDKLNDFINQTKESKEIKRALAVKMTLSGKSYHEVKELLNVSHSFISEWKNQALFHGVESLRLQYQGRQGYLKTVEKEKTIEWLRAQDYLRLSDLKNYLQEQYDVVFESNQSYYNLFKEAGISWKKTQKKNPAKNDELVEVKRKEIQEFLAKWQPEIETGKLTVFMIDECHLLWGDILGYAWGKTDERIEIAIKNEKERQTYYGALDYKTKEFLVQEYESGNTKNTIEFIKYLQKQRPGNKLAIFWDGATYHNSQEFREYLMTINQYLSEEELLINCTRFAPNAPEQNPVEDIWLQTKNFSITFYHLCSSFKVVKWLFKFFADGQIFNFPKLFQYEILPQPT</sequence>
<evidence type="ECO:0000259" key="2">
    <source>
        <dbReference type="Pfam" id="PF13592"/>
    </source>
</evidence>
<feature type="domain" description="Winged helix-turn helix" evidence="2">
    <location>
        <begin position="118"/>
        <end position="176"/>
    </location>
</feature>
<dbReference type="Gene3D" id="3.30.420.10">
    <property type="entry name" value="Ribonuclease H-like superfamily/Ribonuclease H"/>
    <property type="match status" value="1"/>
</dbReference>
<dbReference type="InterPro" id="IPR025959">
    <property type="entry name" value="Winged_HTH_dom"/>
</dbReference>
<gene>
    <name evidence="3" type="ordered locus">Tery_4226</name>
</gene>